<proteinExistence type="predicted"/>
<evidence type="ECO:0000313" key="7">
    <source>
        <dbReference type="Proteomes" id="UP000095765"/>
    </source>
</evidence>
<feature type="chain" id="PRO_5008033385" evidence="4">
    <location>
        <begin position="30"/>
        <end position="508"/>
    </location>
</feature>
<keyword evidence="1" id="KW-0813">Transport</keyword>
<dbReference type="GO" id="GO:0008270">
    <property type="term" value="F:zinc ion binding"/>
    <property type="evidence" value="ECO:0007669"/>
    <property type="project" value="InterPro"/>
</dbReference>
<dbReference type="RefSeq" id="WP_341458320.1">
    <property type="nucleotide sequence ID" value="NZ_CAJFJR010000013.1"/>
</dbReference>
<gene>
    <name evidence="6" type="primary">zinT_2</name>
    <name evidence="6" type="ORF">ERS852551_02696</name>
</gene>
<dbReference type="InterPro" id="IPR050492">
    <property type="entry name" value="Bact_metal-bind_prot9"/>
</dbReference>
<organism evidence="6 7">
    <name type="scientific">Anaerotruncus colihominis</name>
    <dbReference type="NCBI Taxonomy" id="169435"/>
    <lineage>
        <taxon>Bacteria</taxon>
        <taxon>Bacillati</taxon>
        <taxon>Bacillota</taxon>
        <taxon>Clostridia</taxon>
        <taxon>Eubacteriales</taxon>
        <taxon>Oscillospiraceae</taxon>
        <taxon>Anaerotruncus</taxon>
    </lineage>
</organism>
<dbReference type="Gene3D" id="3.40.50.1980">
    <property type="entry name" value="Nitrogenase molybdenum iron protein domain"/>
    <property type="match status" value="2"/>
</dbReference>
<evidence type="ECO:0000256" key="1">
    <source>
        <dbReference type="ARBA" id="ARBA00022448"/>
    </source>
</evidence>
<keyword evidence="2 4" id="KW-0732">Signal</keyword>
<feature type="domain" description="ZinT" evidence="5">
    <location>
        <begin position="150"/>
        <end position="324"/>
    </location>
</feature>
<dbReference type="SUPFAM" id="SSF53807">
    <property type="entry name" value="Helical backbone' metal receptor"/>
    <property type="match status" value="1"/>
</dbReference>
<dbReference type="PROSITE" id="PS51257">
    <property type="entry name" value="PROKAR_LIPOPROTEIN"/>
    <property type="match status" value="1"/>
</dbReference>
<evidence type="ECO:0000256" key="3">
    <source>
        <dbReference type="ARBA" id="ARBA00022833"/>
    </source>
</evidence>
<dbReference type="AlphaFoldDB" id="A0A174SXD6"/>
<dbReference type="PANTHER" id="PTHR42953">
    <property type="entry name" value="HIGH-AFFINITY ZINC UPTAKE SYSTEM PROTEIN ZNUA-RELATED"/>
    <property type="match status" value="1"/>
</dbReference>
<dbReference type="Pfam" id="PF09223">
    <property type="entry name" value="ZinT"/>
    <property type="match status" value="1"/>
</dbReference>
<feature type="signal peptide" evidence="4">
    <location>
        <begin position="1"/>
        <end position="29"/>
    </location>
</feature>
<evidence type="ECO:0000256" key="4">
    <source>
        <dbReference type="SAM" id="SignalP"/>
    </source>
</evidence>
<evidence type="ECO:0000256" key="2">
    <source>
        <dbReference type="ARBA" id="ARBA00022729"/>
    </source>
</evidence>
<dbReference type="Proteomes" id="UP000095765">
    <property type="component" value="Unassembled WGS sequence"/>
</dbReference>
<sequence length="508" mass="56810">MITMKRIFSLFLVLTMAISLFTGCGKKDAAETGSDKLSIVTTIFPEYDWVKEILGDKAEATELTMLLDNGVDLHSYQPTADDIVKISDCDIFIYVGGESDKWVDDALKEAANKDMKAINLLDVLGDSVKTEETVEGMQEIEHDHDHSKEVSTFEDDEVQDRSLSDWAGDWHSAYPFALDGTLDDAFAAMAEEGEMTADEYKTYYQNGYKTDITNIDIKGDHIEFTYEDGKKVGSDYRYVGYYIQNWSTGTKAAMYRFEAADKDPGAPIYIEFNDHMIEPAAAEHFHIRMSNESFDAIVDPEDSWPTFFPADMTGEEICEHMEGHDHEHEEEADEHVWLSLKNAETLVGAISDALQELDSDNKDTYAANTSAYIEKLSALDGEYQSAVDGAAHKTLLFGDRFPFRYLVDDYGLSYYAAFAGCSAESEASFETVSFLAKKVDELKLPCVLTIEGKNHKIAETIVENTAEKNQKILTMDSMQATTSEDVKNGMTYLSVMEQNLGVLKEALG</sequence>
<dbReference type="InterPro" id="IPR012674">
    <property type="entry name" value="Calycin"/>
</dbReference>
<reference evidence="6 7" key="1">
    <citation type="submission" date="2015-09" db="EMBL/GenBank/DDBJ databases">
        <authorList>
            <consortium name="Pathogen Informatics"/>
        </authorList>
    </citation>
    <scope>NUCLEOTIDE SEQUENCE [LARGE SCALE GENOMIC DNA]</scope>
    <source>
        <strain evidence="6 7">2789STDY5834939</strain>
    </source>
</reference>
<dbReference type="EMBL" id="CZBE01000020">
    <property type="protein sequence ID" value="CUP99790.1"/>
    <property type="molecule type" value="Genomic_DNA"/>
</dbReference>
<evidence type="ECO:0000259" key="5">
    <source>
        <dbReference type="Pfam" id="PF09223"/>
    </source>
</evidence>
<dbReference type="SUPFAM" id="SSF50814">
    <property type="entry name" value="Lipocalins"/>
    <property type="match status" value="1"/>
</dbReference>
<dbReference type="InterPro" id="IPR015304">
    <property type="entry name" value="ZinT_dom"/>
</dbReference>
<evidence type="ECO:0000313" key="6">
    <source>
        <dbReference type="EMBL" id="CUP99790.1"/>
    </source>
</evidence>
<accession>A0A174SXD6</accession>
<dbReference type="Gene3D" id="2.40.128.20">
    <property type="match status" value="1"/>
</dbReference>
<keyword evidence="3" id="KW-0862">Zinc</keyword>
<name>A0A174SXD6_9FIRM</name>
<dbReference type="GO" id="GO:0030001">
    <property type="term" value="P:metal ion transport"/>
    <property type="evidence" value="ECO:0007669"/>
    <property type="project" value="InterPro"/>
</dbReference>
<protein>
    <submittedName>
        <fullName evidence="6">Cadmium-induced protein ZinT</fullName>
    </submittedName>
</protein>
<dbReference type="PANTHER" id="PTHR42953:SF3">
    <property type="entry name" value="HIGH-AFFINITY ZINC UPTAKE SYSTEM PROTEIN ZNUA"/>
    <property type="match status" value="1"/>
</dbReference>